<dbReference type="Gene3D" id="1.20.1280.50">
    <property type="match status" value="1"/>
</dbReference>
<dbReference type="InterPro" id="IPR001810">
    <property type="entry name" value="F-box_dom"/>
</dbReference>
<proteinExistence type="predicted"/>
<dbReference type="SMART" id="SM00256">
    <property type="entry name" value="FBOX"/>
    <property type="match status" value="1"/>
</dbReference>
<evidence type="ECO:0000259" key="1">
    <source>
        <dbReference type="SMART" id="SM00256"/>
    </source>
</evidence>
<reference evidence="3" key="2">
    <citation type="submission" date="2025-08" db="UniProtKB">
        <authorList>
            <consortium name="RefSeq"/>
        </authorList>
    </citation>
    <scope>IDENTIFICATION</scope>
    <source>
        <tissue evidence="3">Leaf</tissue>
    </source>
</reference>
<evidence type="ECO:0000313" key="3">
    <source>
        <dbReference type="RefSeq" id="XP_010501690.1"/>
    </source>
</evidence>
<dbReference type="InterPro" id="IPR013187">
    <property type="entry name" value="F-box-assoc_dom_typ3"/>
</dbReference>
<keyword evidence="2" id="KW-1185">Reference proteome</keyword>
<dbReference type="PANTHER" id="PTHR31111:SF137">
    <property type="entry name" value="F-BOX ONLY PROTEIN 12"/>
    <property type="match status" value="1"/>
</dbReference>
<sequence length="136" mass="15502">MENSITTDLIVEIVSRLPAKSAARCRCVSKLWRSILRRQDFTDLFLTRSKARPRLLLAVQQLQDGEWSFYSTPQPQNPYEKSSLVVSAADFHIKFSKGRSGYNCSYTSGLIYFHNICIPKDDDEDAKRVISNPVAL</sequence>
<name>A0ABM0YJ13_CAMSA</name>
<dbReference type="RefSeq" id="XP_010501690.1">
    <property type="nucleotide sequence ID" value="XM_010503388.1"/>
</dbReference>
<dbReference type="SUPFAM" id="SSF81383">
    <property type="entry name" value="F-box domain"/>
    <property type="match status" value="1"/>
</dbReference>
<dbReference type="CDD" id="cd22157">
    <property type="entry name" value="F-box_AtFBW1-like"/>
    <property type="match status" value="1"/>
</dbReference>
<dbReference type="Proteomes" id="UP000694864">
    <property type="component" value="Chromosome 3"/>
</dbReference>
<dbReference type="PANTHER" id="PTHR31111">
    <property type="entry name" value="BNAA05G37150D PROTEIN-RELATED"/>
    <property type="match status" value="1"/>
</dbReference>
<reference evidence="2" key="1">
    <citation type="journal article" date="2014" name="Nat. Commun.">
        <title>The emerging biofuel crop Camelina sativa retains a highly undifferentiated hexaploid genome structure.</title>
        <authorList>
            <person name="Kagale S."/>
            <person name="Koh C."/>
            <person name="Nixon J."/>
            <person name="Bollina V."/>
            <person name="Clarke W.E."/>
            <person name="Tuteja R."/>
            <person name="Spillane C."/>
            <person name="Robinson S.J."/>
            <person name="Links M.G."/>
            <person name="Clarke C."/>
            <person name="Higgins E.E."/>
            <person name="Huebert T."/>
            <person name="Sharpe A.G."/>
            <person name="Parkin I.A."/>
        </authorList>
    </citation>
    <scope>NUCLEOTIDE SEQUENCE [LARGE SCALE GENOMIC DNA]</scope>
    <source>
        <strain evidence="2">cv. DH55</strain>
    </source>
</reference>
<dbReference type="InterPro" id="IPR036047">
    <property type="entry name" value="F-box-like_dom_sf"/>
</dbReference>
<accession>A0ABM0YJ13</accession>
<evidence type="ECO:0000313" key="2">
    <source>
        <dbReference type="Proteomes" id="UP000694864"/>
    </source>
</evidence>
<organism evidence="2 3">
    <name type="scientific">Camelina sativa</name>
    <name type="common">False flax</name>
    <name type="synonym">Myagrum sativum</name>
    <dbReference type="NCBI Taxonomy" id="90675"/>
    <lineage>
        <taxon>Eukaryota</taxon>
        <taxon>Viridiplantae</taxon>
        <taxon>Streptophyta</taxon>
        <taxon>Embryophyta</taxon>
        <taxon>Tracheophyta</taxon>
        <taxon>Spermatophyta</taxon>
        <taxon>Magnoliopsida</taxon>
        <taxon>eudicotyledons</taxon>
        <taxon>Gunneridae</taxon>
        <taxon>Pentapetalae</taxon>
        <taxon>rosids</taxon>
        <taxon>malvids</taxon>
        <taxon>Brassicales</taxon>
        <taxon>Brassicaceae</taxon>
        <taxon>Camelineae</taxon>
        <taxon>Camelina</taxon>
    </lineage>
</organism>
<gene>
    <name evidence="3" type="primary">LOC104778987</name>
</gene>
<feature type="domain" description="F-box" evidence="1">
    <location>
        <begin position="5"/>
        <end position="45"/>
    </location>
</feature>
<dbReference type="Pfam" id="PF00646">
    <property type="entry name" value="F-box"/>
    <property type="match status" value="1"/>
</dbReference>
<dbReference type="Pfam" id="PF08268">
    <property type="entry name" value="FBA_3"/>
    <property type="match status" value="1"/>
</dbReference>
<dbReference type="GeneID" id="104778987"/>
<protein>
    <submittedName>
        <fullName evidence="3">F-box only protein 12-like</fullName>
    </submittedName>
</protein>